<evidence type="ECO:0000256" key="2">
    <source>
        <dbReference type="ARBA" id="ARBA00023163"/>
    </source>
</evidence>
<name>A0A4Z0A8V8_9AGAM</name>
<comment type="caution">
    <text evidence="6">The sequence shown here is derived from an EMBL/GenBank/DDBJ whole genome shotgun (WGS) entry which is preliminary data.</text>
</comment>
<dbReference type="Gene3D" id="1.10.30.10">
    <property type="entry name" value="High mobility group box domain"/>
    <property type="match status" value="1"/>
</dbReference>
<dbReference type="InterPro" id="IPR036910">
    <property type="entry name" value="HMG_box_dom_sf"/>
</dbReference>
<gene>
    <name evidence="6" type="ORF">EWM64_g1653</name>
</gene>
<evidence type="ECO:0000256" key="4">
    <source>
        <dbReference type="SAM" id="MobiDB-lite"/>
    </source>
</evidence>
<feature type="compositionally biased region" description="Low complexity" evidence="4">
    <location>
        <begin position="255"/>
        <end position="271"/>
    </location>
</feature>
<organism evidence="6 7">
    <name type="scientific">Hericium alpestre</name>
    <dbReference type="NCBI Taxonomy" id="135208"/>
    <lineage>
        <taxon>Eukaryota</taxon>
        <taxon>Fungi</taxon>
        <taxon>Dikarya</taxon>
        <taxon>Basidiomycota</taxon>
        <taxon>Agaricomycotina</taxon>
        <taxon>Agaricomycetes</taxon>
        <taxon>Russulales</taxon>
        <taxon>Hericiaceae</taxon>
        <taxon>Hericium</taxon>
    </lineage>
</organism>
<keyword evidence="3" id="KW-0539">Nucleus</keyword>
<feature type="DNA-binding region" description="HMG box" evidence="3">
    <location>
        <begin position="101"/>
        <end position="151"/>
    </location>
</feature>
<proteinExistence type="predicted"/>
<dbReference type="EMBL" id="SFCI01000116">
    <property type="protein sequence ID" value="TFY82359.1"/>
    <property type="molecule type" value="Genomic_DNA"/>
</dbReference>
<dbReference type="InterPro" id="IPR050140">
    <property type="entry name" value="SRY-related_HMG-box_TF-like"/>
</dbReference>
<dbReference type="SUPFAM" id="SSF47095">
    <property type="entry name" value="HMG-box"/>
    <property type="match status" value="1"/>
</dbReference>
<dbReference type="AlphaFoldDB" id="A0A4Z0A8V8"/>
<dbReference type="STRING" id="135208.A0A4Z0A8V8"/>
<dbReference type="InterPro" id="IPR009071">
    <property type="entry name" value="HMG_box_dom"/>
</dbReference>
<dbReference type="GO" id="GO:0005634">
    <property type="term" value="C:nucleus"/>
    <property type="evidence" value="ECO:0007669"/>
    <property type="project" value="UniProtKB-UniRule"/>
</dbReference>
<evidence type="ECO:0000313" key="6">
    <source>
        <dbReference type="EMBL" id="TFY82359.1"/>
    </source>
</evidence>
<dbReference type="Pfam" id="PF00505">
    <property type="entry name" value="HMG_box"/>
    <property type="match status" value="1"/>
</dbReference>
<evidence type="ECO:0000259" key="5">
    <source>
        <dbReference type="PROSITE" id="PS50118"/>
    </source>
</evidence>
<dbReference type="Proteomes" id="UP000298061">
    <property type="component" value="Unassembled WGS sequence"/>
</dbReference>
<dbReference type="GO" id="GO:0030154">
    <property type="term" value="P:cell differentiation"/>
    <property type="evidence" value="ECO:0007669"/>
    <property type="project" value="TreeGrafter"/>
</dbReference>
<keyword evidence="1 3" id="KW-0238">DNA-binding</keyword>
<protein>
    <recommendedName>
        <fullName evidence="5">HMG box domain-containing protein</fullName>
    </recommendedName>
</protein>
<dbReference type="PROSITE" id="PS50118">
    <property type="entry name" value="HMG_BOX_2"/>
    <property type="match status" value="1"/>
</dbReference>
<dbReference type="OrthoDB" id="6247875at2759"/>
<evidence type="ECO:0000256" key="3">
    <source>
        <dbReference type="PROSITE-ProRule" id="PRU00267"/>
    </source>
</evidence>
<keyword evidence="2" id="KW-0804">Transcription</keyword>
<dbReference type="PANTHER" id="PTHR10270">
    <property type="entry name" value="SOX TRANSCRIPTION FACTOR"/>
    <property type="match status" value="1"/>
</dbReference>
<feature type="region of interest" description="Disordered" evidence="4">
    <location>
        <begin position="291"/>
        <end position="316"/>
    </location>
</feature>
<accession>A0A4Z0A8V8</accession>
<evidence type="ECO:0000256" key="1">
    <source>
        <dbReference type="ARBA" id="ARBA00023125"/>
    </source>
</evidence>
<feature type="region of interest" description="Disordered" evidence="4">
    <location>
        <begin position="196"/>
        <end position="271"/>
    </location>
</feature>
<sequence>MPAVRNVPLVRRSRRLSKAPPQNGLDWEAYDLVALEQIEQTPEPATPPHLDATRLSRAIFIEEVLASCPAVADLFAAGSGRAVAKRSAHAGRRKEGHIPAPTERVHDLSLSYISRIAGILWNQLSAAQQDPYRDVAERAKRIHRELHPDYKYAPVSRRERGPKRKVSRDAGDDERRCKKVAELIRSGVEGDALEKRMIADSASSEDVVSSSSSGAHRRVHRPAKSSAPYSRSGLALRRIQTSPLPVKSESPTPAPLFASSPASVPAPSPTSTLVTKPAFVSIADIPPLDLSAPGVATPIEKPQEDAQQSEGDLRPDHLQPGYVNPMFTHEYGVAGPSQPAFSFSSNVQLHPDYQLHLPNNFMTPSRVPDPTFDAAYYNVNVFSHQEPVIFSDPWADDSTNSSDDPRLYALDRMEEILGGTSLMTPPLPQHDDLVPASPEDFHAWINYDGDA</sequence>
<reference evidence="6 7" key="1">
    <citation type="submission" date="2019-02" db="EMBL/GenBank/DDBJ databases">
        <title>Genome sequencing of the rare red list fungi Hericium alpestre (H. flagellum).</title>
        <authorList>
            <person name="Buettner E."/>
            <person name="Kellner H."/>
        </authorList>
    </citation>
    <scope>NUCLEOTIDE SEQUENCE [LARGE SCALE GENOMIC DNA]</scope>
    <source>
        <strain evidence="6 7">DSM 108284</strain>
    </source>
</reference>
<dbReference type="GO" id="GO:0001228">
    <property type="term" value="F:DNA-binding transcription activator activity, RNA polymerase II-specific"/>
    <property type="evidence" value="ECO:0007669"/>
    <property type="project" value="TreeGrafter"/>
</dbReference>
<feature type="domain" description="HMG box" evidence="5">
    <location>
        <begin position="101"/>
        <end position="151"/>
    </location>
</feature>
<evidence type="ECO:0000313" key="7">
    <source>
        <dbReference type="Proteomes" id="UP000298061"/>
    </source>
</evidence>
<dbReference type="GO" id="GO:0000978">
    <property type="term" value="F:RNA polymerase II cis-regulatory region sequence-specific DNA binding"/>
    <property type="evidence" value="ECO:0007669"/>
    <property type="project" value="TreeGrafter"/>
</dbReference>
<dbReference type="PANTHER" id="PTHR10270:SF161">
    <property type="entry name" value="SEX-DETERMINING REGION Y PROTEIN"/>
    <property type="match status" value="1"/>
</dbReference>
<keyword evidence="7" id="KW-1185">Reference proteome</keyword>
<feature type="region of interest" description="Disordered" evidence="4">
    <location>
        <begin position="146"/>
        <end position="175"/>
    </location>
</feature>
<feature type="compositionally biased region" description="Low complexity" evidence="4">
    <location>
        <begin position="199"/>
        <end position="213"/>
    </location>
</feature>